<dbReference type="InterPro" id="IPR029063">
    <property type="entry name" value="SAM-dependent_MTases_sf"/>
</dbReference>
<dbReference type="EMBL" id="UAWL01000006">
    <property type="protein sequence ID" value="SQB98878.1"/>
    <property type="molecule type" value="Genomic_DNA"/>
</dbReference>
<sequence length="309" mass="35062">MELTQIYNKNFYGKPAGSNPSAEEILSYVDTLLHPKSVIDVGCGVGSWLKAWQDINPNIAIAGIDGNEVVSQFPYISSESYKQVDLTQNYQITLQEVCKTFSNVIDSSSKNALGGGAENNTIENKIDSSALDSANSKYSTQSKDSKPQKPFALAQSIEVAEHLYAQYAQNLIDLLTSLSDIVLFSAAIPYQGGTHHVNEQPPIYWAKLFAKKDFVCFDILRDRFWENTKIAPCYRQNMMIYVHKSKIDMFKDFSPTTNPLYIIHPGYWGTYTWMWPNHNPPCDIMLYLKLRTLVRRPIGKLLRALKLRK</sequence>
<accession>A0A2X3B108</accession>
<reference evidence="1 2" key="1">
    <citation type="submission" date="2018-06" db="EMBL/GenBank/DDBJ databases">
        <authorList>
            <consortium name="Pathogen Informatics"/>
            <person name="Doyle S."/>
        </authorList>
    </citation>
    <scope>NUCLEOTIDE SEQUENCE [LARGE SCALE GENOMIC DNA]</scope>
    <source>
        <strain evidence="1 2">NCTC13102</strain>
    </source>
</reference>
<organism evidence="1 2">
    <name type="scientific">Helicobacter fennelliae</name>
    <dbReference type="NCBI Taxonomy" id="215"/>
    <lineage>
        <taxon>Bacteria</taxon>
        <taxon>Pseudomonadati</taxon>
        <taxon>Campylobacterota</taxon>
        <taxon>Epsilonproteobacteria</taxon>
        <taxon>Campylobacterales</taxon>
        <taxon>Helicobacteraceae</taxon>
        <taxon>Helicobacter</taxon>
    </lineage>
</organism>
<evidence type="ECO:0000313" key="1">
    <source>
        <dbReference type="EMBL" id="SQB98878.1"/>
    </source>
</evidence>
<dbReference type="AlphaFoldDB" id="A0A2X3B108"/>
<dbReference type="RefSeq" id="WP_023947996.1">
    <property type="nucleotide sequence ID" value="NZ_UAWL01000006.1"/>
</dbReference>
<dbReference type="Gene3D" id="3.40.50.150">
    <property type="entry name" value="Vaccinia Virus protein VP39"/>
    <property type="match status" value="1"/>
</dbReference>
<evidence type="ECO:0000313" key="2">
    <source>
        <dbReference type="Proteomes" id="UP000250166"/>
    </source>
</evidence>
<dbReference type="Proteomes" id="UP000250166">
    <property type="component" value="Unassembled WGS sequence"/>
</dbReference>
<protein>
    <submittedName>
        <fullName evidence="1">Uncharacterized protein</fullName>
    </submittedName>
</protein>
<name>A0A2X3B108_9HELI</name>
<dbReference type="SUPFAM" id="SSF53335">
    <property type="entry name" value="S-adenosyl-L-methionine-dependent methyltransferases"/>
    <property type="match status" value="1"/>
</dbReference>
<proteinExistence type="predicted"/>
<gene>
    <name evidence="1" type="ORF">NCTC13102_01349</name>
</gene>